<evidence type="ECO:0000256" key="1">
    <source>
        <dbReference type="ARBA" id="ARBA00009613"/>
    </source>
</evidence>
<feature type="binding site" evidence="7 10">
    <location>
        <begin position="138"/>
        <end position="140"/>
    </location>
    <ligand>
        <name>NAD(+)</name>
        <dbReference type="ChEBI" id="CHEBI:57540"/>
    </ligand>
</feature>
<dbReference type="FunFam" id="3.40.50.720:FF:000010">
    <property type="entry name" value="Malate dehydrogenase"/>
    <property type="match status" value="1"/>
</dbReference>
<name>A0A2S6IU15_9ACTN</name>
<feature type="binding site" evidence="7 10">
    <location>
        <begin position="20"/>
        <end position="26"/>
    </location>
    <ligand>
        <name>NAD(+)</name>
        <dbReference type="ChEBI" id="CHEBI:57540"/>
    </ligand>
</feature>
<dbReference type="Gene3D" id="3.90.110.10">
    <property type="entry name" value="Lactate dehydrogenase/glycoside hydrolase, family 4, C-terminal"/>
    <property type="match status" value="1"/>
</dbReference>
<dbReference type="SUPFAM" id="SSF51735">
    <property type="entry name" value="NAD(P)-binding Rossmann-fold domains"/>
    <property type="match status" value="1"/>
</dbReference>
<dbReference type="PIRSF" id="PIRSF000102">
    <property type="entry name" value="Lac_mal_DH"/>
    <property type="match status" value="1"/>
</dbReference>
<evidence type="ECO:0000256" key="2">
    <source>
        <dbReference type="ARBA" id="ARBA00012995"/>
    </source>
</evidence>
<keyword evidence="5 7" id="KW-0520">NAD</keyword>
<dbReference type="Gene3D" id="3.40.50.720">
    <property type="entry name" value="NAD(P)-binding Rossmann-like Domain"/>
    <property type="match status" value="1"/>
</dbReference>
<evidence type="ECO:0000256" key="8">
    <source>
        <dbReference type="PIRSR" id="PIRSR000102-1"/>
    </source>
</evidence>
<feature type="binding site" evidence="7 9">
    <location>
        <position position="140"/>
    </location>
    <ligand>
        <name>substrate</name>
    </ligand>
</feature>
<feature type="binding site" evidence="7 9">
    <location>
        <position position="107"/>
    </location>
    <ligand>
        <name>substrate</name>
    </ligand>
</feature>
<dbReference type="PROSITE" id="PS00068">
    <property type="entry name" value="MDH"/>
    <property type="match status" value="1"/>
</dbReference>
<dbReference type="EC" id="1.1.1.37" evidence="2 7"/>
<evidence type="ECO:0000256" key="9">
    <source>
        <dbReference type="PIRSR" id="PIRSR000102-2"/>
    </source>
</evidence>
<evidence type="ECO:0000256" key="10">
    <source>
        <dbReference type="PIRSR" id="PIRSR000102-3"/>
    </source>
</evidence>
<comment type="catalytic activity">
    <reaction evidence="6 7 11">
        <text>(S)-malate + NAD(+) = oxaloacetate + NADH + H(+)</text>
        <dbReference type="Rhea" id="RHEA:21432"/>
        <dbReference type="ChEBI" id="CHEBI:15378"/>
        <dbReference type="ChEBI" id="CHEBI:15589"/>
        <dbReference type="ChEBI" id="CHEBI:16452"/>
        <dbReference type="ChEBI" id="CHEBI:57540"/>
        <dbReference type="ChEBI" id="CHEBI:57945"/>
        <dbReference type="EC" id="1.1.1.37"/>
    </reaction>
</comment>
<dbReference type="InterPro" id="IPR001557">
    <property type="entry name" value="L-lactate/malate_DH"/>
</dbReference>
<protein>
    <recommendedName>
        <fullName evidence="3 7">Malate dehydrogenase</fullName>
        <ecNumber evidence="2 7">1.1.1.37</ecNumber>
    </recommendedName>
</protein>
<gene>
    <name evidence="7" type="primary">mdh</name>
    <name evidence="14" type="ORF">CLV92_103169</name>
</gene>
<dbReference type="SUPFAM" id="SSF56327">
    <property type="entry name" value="LDH C-terminal domain-like"/>
    <property type="match status" value="1"/>
</dbReference>
<dbReference type="OrthoDB" id="9802969at2"/>
<comment type="similarity">
    <text evidence="1 7">Belongs to the LDH/MDH superfamily. MDH type 2 family.</text>
</comment>
<dbReference type="InterPro" id="IPR022383">
    <property type="entry name" value="Lactate/malate_DH_C"/>
</dbReference>
<keyword evidence="15" id="KW-1185">Reference proteome</keyword>
<evidence type="ECO:0000256" key="4">
    <source>
        <dbReference type="ARBA" id="ARBA00023002"/>
    </source>
</evidence>
<dbReference type="GO" id="GO:0006108">
    <property type="term" value="P:malate metabolic process"/>
    <property type="evidence" value="ECO:0007669"/>
    <property type="project" value="InterPro"/>
</dbReference>
<evidence type="ECO:0000259" key="13">
    <source>
        <dbReference type="Pfam" id="PF02866"/>
    </source>
</evidence>
<keyword evidence="7 11" id="KW-0816">Tricarboxylic acid cycle</keyword>
<evidence type="ECO:0000256" key="11">
    <source>
        <dbReference type="RuleBase" id="RU000422"/>
    </source>
</evidence>
<dbReference type="Pfam" id="PF00056">
    <property type="entry name" value="Ldh_1_N"/>
    <property type="match status" value="1"/>
</dbReference>
<dbReference type="RefSeq" id="WP_104431818.1">
    <property type="nucleotide sequence ID" value="NZ_PTJD01000003.1"/>
</dbReference>
<feature type="binding site" evidence="7 10">
    <location>
        <position position="114"/>
    </location>
    <ligand>
        <name>NAD(+)</name>
        <dbReference type="ChEBI" id="CHEBI:57540"/>
    </ligand>
</feature>
<evidence type="ECO:0000256" key="6">
    <source>
        <dbReference type="ARBA" id="ARBA00048313"/>
    </source>
</evidence>
<dbReference type="FunFam" id="3.90.110.10:FF:000002">
    <property type="entry name" value="Malate dehydrogenase"/>
    <property type="match status" value="1"/>
</dbReference>
<evidence type="ECO:0000256" key="7">
    <source>
        <dbReference type="HAMAP-Rule" id="MF_01517"/>
    </source>
</evidence>
<dbReference type="InterPro" id="IPR001236">
    <property type="entry name" value="Lactate/malate_DH_N"/>
</dbReference>
<dbReference type="NCBIfam" id="NF003916">
    <property type="entry name" value="PRK05442.1"/>
    <property type="match status" value="1"/>
</dbReference>
<feature type="domain" description="Lactate/malate dehydrogenase C-terminal" evidence="13">
    <location>
        <begin position="165"/>
        <end position="328"/>
    </location>
</feature>
<dbReference type="InterPro" id="IPR015955">
    <property type="entry name" value="Lactate_DH/Glyco_Ohase_4_C"/>
</dbReference>
<dbReference type="GO" id="GO:0030060">
    <property type="term" value="F:L-malate dehydrogenase (NAD+) activity"/>
    <property type="evidence" value="ECO:0007669"/>
    <property type="project" value="UniProtKB-UniRule"/>
</dbReference>
<dbReference type="EMBL" id="PTJD01000003">
    <property type="protein sequence ID" value="PPK97635.1"/>
    <property type="molecule type" value="Genomic_DNA"/>
</dbReference>
<proteinExistence type="inferred from homology"/>
<evidence type="ECO:0000256" key="5">
    <source>
        <dbReference type="ARBA" id="ARBA00023027"/>
    </source>
</evidence>
<feature type="domain" description="Lactate/malate dehydrogenase N-terminal" evidence="12">
    <location>
        <begin position="15"/>
        <end position="157"/>
    </location>
</feature>
<dbReference type="PANTHER" id="PTHR23382">
    <property type="entry name" value="MALATE DEHYDROGENASE"/>
    <property type="match status" value="1"/>
</dbReference>
<evidence type="ECO:0000259" key="12">
    <source>
        <dbReference type="Pfam" id="PF00056"/>
    </source>
</evidence>
<feature type="binding site" evidence="7">
    <location>
        <position position="121"/>
    </location>
    <ligand>
        <name>NAD(+)</name>
        <dbReference type="ChEBI" id="CHEBI:57540"/>
    </ligand>
</feature>
<evidence type="ECO:0000256" key="3">
    <source>
        <dbReference type="ARBA" id="ARBA00020382"/>
    </source>
</evidence>
<dbReference type="GO" id="GO:0006099">
    <property type="term" value="P:tricarboxylic acid cycle"/>
    <property type="evidence" value="ECO:0007669"/>
    <property type="project" value="UniProtKB-UniRule"/>
</dbReference>
<dbReference type="Proteomes" id="UP000239485">
    <property type="component" value="Unassembled WGS sequence"/>
</dbReference>
<dbReference type="InterPro" id="IPR001252">
    <property type="entry name" value="Malate_DH_AS"/>
</dbReference>
<keyword evidence="4 7" id="KW-0560">Oxidoreductase</keyword>
<feature type="binding site" evidence="7 9">
    <location>
        <position position="101"/>
    </location>
    <ligand>
        <name>substrate</name>
    </ligand>
</feature>
<accession>A0A2S6IU15</accession>
<dbReference type="InterPro" id="IPR010945">
    <property type="entry name" value="Malate_DH_type2"/>
</dbReference>
<dbReference type="NCBIfam" id="TIGR01759">
    <property type="entry name" value="MalateDH-SF1"/>
    <property type="match status" value="1"/>
</dbReference>
<comment type="function">
    <text evidence="7">Catalyzes the reversible oxidation of malate to oxaloacetate.</text>
</comment>
<dbReference type="AlphaFoldDB" id="A0A2S6IU15"/>
<dbReference type="CDD" id="cd01338">
    <property type="entry name" value="MDH_chloroplast-like"/>
    <property type="match status" value="1"/>
</dbReference>
<sequence length="338" mass="34519">MSPEASPEAGTAPTTVTVTGAAGQIGYSLLPRIASGAMLGADRPVRLRLLEIPAAVGAAAGVAMELDDCAFPLLAGIDVTDDPATAFDGADVALLVGSRPRGKGMERADLLQANGAIFTAQGRALAENAAADVKVLVVGNPANTNALIALHNAPGIPASRFTAMTRLDHNRAVAQLARRTGVPVTGIRGITVWGNHSATQYPDLTAATVDGRPATEVVGDPAWIEEFFIPTVQQRGAAIIEARGASSAASAASAAVDHVRDWVLGTPEGTWTSMAVVSDGSYGVPEGLVSSFPVTCSGGEWRIVQGLELDAGSRARLDVTVGELAAERDAVRGMGLLG</sequence>
<comment type="caution">
    <text evidence="14">The sequence shown here is derived from an EMBL/GenBank/DDBJ whole genome shotgun (WGS) entry which is preliminary data.</text>
</comment>
<organism evidence="14 15">
    <name type="scientific">Kineococcus xinjiangensis</name>
    <dbReference type="NCBI Taxonomy" id="512762"/>
    <lineage>
        <taxon>Bacteria</taxon>
        <taxon>Bacillati</taxon>
        <taxon>Actinomycetota</taxon>
        <taxon>Actinomycetes</taxon>
        <taxon>Kineosporiales</taxon>
        <taxon>Kineosporiaceae</taxon>
        <taxon>Kineococcus</taxon>
    </lineage>
</organism>
<dbReference type="InterPro" id="IPR036291">
    <property type="entry name" value="NAD(P)-bd_dom_sf"/>
</dbReference>
<evidence type="ECO:0000313" key="15">
    <source>
        <dbReference type="Proteomes" id="UP000239485"/>
    </source>
</evidence>
<evidence type="ECO:0000313" key="14">
    <source>
        <dbReference type="EMBL" id="PPK97635.1"/>
    </source>
</evidence>
<dbReference type="HAMAP" id="MF_01517">
    <property type="entry name" value="Malate_dehydrog_2"/>
    <property type="match status" value="1"/>
</dbReference>
<reference evidence="14 15" key="1">
    <citation type="submission" date="2018-02" db="EMBL/GenBank/DDBJ databases">
        <title>Genomic Encyclopedia of Archaeal and Bacterial Type Strains, Phase II (KMG-II): from individual species to whole genera.</title>
        <authorList>
            <person name="Goeker M."/>
        </authorList>
    </citation>
    <scope>NUCLEOTIDE SEQUENCE [LARGE SCALE GENOMIC DNA]</scope>
    <source>
        <strain evidence="14 15">DSM 22857</strain>
    </source>
</reference>
<feature type="active site" description="Proton acceptor" evidence="7 8">
    <location>
        <position position="196"/>
    </location>
</feature>
<dbReference type="Pfam" id="PF02866">
    <property type="entry name" value="Ldh_1_C"/>
    <property type="match status" value="1"/>
</dbReference>
<feature type="binding site" evidence="7 9">
    <location>
        <position position="171"/>
    </location>
    <ligand>
        <name>substrate</name>
    </ligand>
</feature>